<dbReference type="Gene3D" id="2.120.10.30">
    <property type="entry name" value="TolB, C-terminal domain"/>
    <property type="match status" value="1"/>
</dbReference>
<dbReference type="InterPro" id="IPR011042">
    <property type="entry name" value="6-blade_b-propeller_TolB-like"/>
</dbReference>
<dbReference type="GO" id="GO:0008270">
    <property type="term" value="F:zinc ion binding"/>
    <property type="evidence" value="ECO:0007669"/>
    <property type="project" value="UniProtKB-KW"/>
</dbReference>
<dbReference type="InterPro" id="IPR050952">
    <property type="entry name" value="TRIM-NHL_E3_ligases"/>
</dbReference>
<keyword evidence="2" id="KW-0472">Membrane</keyword>
<gene>
    <name evidence="3" type="ORF">METZ01_LOCUS18506</name>
</gene>
<dbReference type="GO" id="GO:0000209">
    <property type="term" value="P:protein polyubiquitination"/>
    <property type="evidence" value="ECO:0007669"/>
    <property type="project" value="TreeGrafter"/>
</dbReference>
<dbReference type="InterPro" id="IPR001258">
    <property type="entry name" value="NHL_repeat"/>
</dbReference>
<keyword evidence="2" id="KW-0812">Transmembrane</keyword>
<dbReference type="GO" id="GO:0061630">
    <property type="term" value="F:ubiquitin protein ligase activity"/>
    <property type="evidence" value="ECO:0007669"/>
    <property type="project" value="TreeGrafter"/>
</dbReference>
<sequence>MDIINMSKCKTLYIFINLICIQIFIIGILKAQAEVIYDEGARRLEANAGPDIHAPAFSTIMLDASRSVHSKGSLLRYEWLLPPSLVFYDDYAYANSDTVKTHDDPRTYPETSKGKSWKSINTKSKYIEIDLPENPEGTTLPVILKVMDPLGFVDTDTLMVIFTELRTRPNPIELAVADTTSTEETAAAEEVKPEKELVDTDKPSFLISIQPLNRGELYPMESEMISSFLYHEILDMGVYQVLDPNRFIPDSITVQELVRQTKIVADTVIVTRQAAADTNSEAMDTTMIEISDTTITIDTLEYDQLVESVLYYNFDCRTDSCASENAKIENASHVLSWGFNRFSELEIHYFDVEKYAGRNPVFTWTVSPVSMDPEAVQKIRYPTAFAVTEDNTLIIATANSQAVYELNIDQQVSTVSDGILLGKALVYPSGVAVDSTGRIYIADKDHHRVYSILKEQATRLLVPKMDKDGSLDTNQPLLPTSVRIGPGGNIYVLYESNSAVLKVEPSNKVFIALQPGLVEGAQDIAINSRDTLFVVSSNEHKVYRVENDSTLTAVAGTKSGDKLVRNNVPAVQSYLGNPVAIDFDSQDNLYIADQRFGLVRRINKGGTIITLAGISKKIEDMTQLRVSPGENPEIYVTQDLQHAIQRIVLEERIPWWADTTILHPKYTIEEAGIYGLEPDLRAAVNAVLRKKAPKKKTTLGDRSRELNLRMMAFIGQHPFLFALLLLLLNQVLSAGLDGGAGITDLPPDFPF</sequence>
<evidence type="ECO:0008006" key="4">
    <source>
        <dbReference type="Google" id="ProtNLM"/>
    </source>
</evidence>
<dbReference type="PANTHER" id="PTHR24104">
    <property type="entry name" value="E3 UBIQUITIN-PROTEIN LIGASE NHLRC1-RELATED"/>
    <property type="match status" value="1"/>
</dbReference>
<evidence type="ECO:0000313" key="3">
    <source>
        <dbReference type="EMBL" id="SUZ65652.1"/>
    </source>
</evidence>
<dbReference type="GO" id="GO:0043161">
    <property type="term" value="P:proteasome-mediated ubiquitin-dependent protein catabolic process"/>
    <property type="evidence" value="ECO:0007669"/>
    <property type="project" value="TreeGrafter"/>
</dbReference>
<evidence type="ECO:0000256" key="2">
    <source>
        <dbReference type="SAM" id="Phobius"/>
    </source>
</evidence>
<keyword evidence="1" id="KW-0677">Repeat</keyword>
<keyword evidence="2" id="KW-1133">Transmembrane helix</keyword>
<dbReference type="Pfam" id="PF01436">
    <property type="entry name" value="NHL"/>
    <property type="match status" value="1"/>
</dbReference>
<organism evidence="3">
    <name type="scientific">marine metagenome</name>
    <dbReference type="NCBI Taxonomy" id="408172"/>
    <lineage>
        <taxon>unclassified sequences</taxon>
        <taxon>metagenomes</taxon>
        <taxon>ecological metagenomes</taxon>
    </lineage>
</organism>
<evidence type="ECO:0000256" key="1">
    <source>
        <dbReference type="ARBA" id="ARBA00022737"/>
    </source>
</evidence>
<reference evidence="3" key="1">
    <citation type="submission" date="2018-05" db="EMBL/GenBank/DDBJ databases">
        <authorList>
            <person name="Lanie J.A."/>
            <person name="Ng W.-L."/>
            <person name="Kazmierczak K.M."/>
            <person name="Andrzejewski T.M."/>
            <person name="Davidsen T.M."/>
            <person name="Wayne K.J."/>
            <person name="Tettelin H."/>
            <person name="Glass J.I."/>
            <person name="Rusch D."/>
            <person name="Podicherti R."/>
            <person name="Tsui H.-C.T."/>
            <person name="Winkler M.E."/>
        </authorList>
    </citation>
    <scope>NUCLEOTIDE SEQUENCE</scope>
</reference>
<feature type="transmembrane region" description="Helical" evidence="2">
    <location>
        <begin position="12"/>
        <end position="29"/>
    </location>
</feature>
<dbReference type="EMBL" id="UINC01000965">
    <property type="protein sequence ID" value="SUZ65652.1"/>
    <property type="molecule type" value="Genomic_DNA"/>
</dbReference>
<dbReference type="PROSITE" id="PS51125">
    <property type="entry name" value="NHL"/>
    <property type="match status" value="1"/>
</dbReference>
<proteinExistence type="predicted"/>
<dbReference type="SUPFAM" id="SSF101898">
    <property type="entry name" value="NHL repeat"/>
    <property type="match status" value="1"/>
</dbReference>
<dbReference type="AlphaFoldDB" id="A0A381PF85"/>
<accession>A0A381PF85</accession>
<dbReference type="CDD" id="cd05819">
    <property type="entry name" value="NHL"/>
    <property type="match status" value="1"/>
</dbReference>
<protein>
    <recommendedName>
        <fullName evidence="4">SMP-30/Gluconolactonase/LRE-like region domain-containing protein</fullName>
    </recommendedName>
</protein>
<dbReference type="PANTHER" id="PTHR24104:SF25">
    <property type="entry name" value="PROTEIN LIN-41"/>
    <property type="match status" value="1"/>
</dbReference>
<name>A0A381PF85_9ZZZZ</name>